<dbReference type="Pfam" id="PF14257">
    <property type="entry name" value="DUF4349"/>
    <property type="match status" value="1"/>
</dbReference>
<feature type="region of interest" description="Disordered" evidence="2">
    <location>
        <begin position="376"/>
        <end position="396"/>
    </location>
</feature>
<evidence type="ECO:0000259" key="4">
    <source>
        <dbReference type="Pfam" id="PF14257"/>
    </source>
</evidence>
<keyword evidence="3" id="KW-1133">Transmembrane helix</keyword>
<accession>A0ABS7HVA0</accession>
<dbReference type="EMBL" id="JAEUAX010000001">
    <property type="protein sequence ID" value="MBW9108314.1"/>
    <property type="molecule type" value="Genomic_DNA"/>
</dbReference>
<keyword evidence="1" id="KW-0175">Coiled coil</keyword>
<protein>
    <submittedName>
        <fullName evidence="5">DUF4349 domain-containing protein</fullName>
    </submittedName>
</protein>
<evidence type="ECO:0000256" key="3">
    <source>
        <dbReference type="SAM" id="Phobius"/>
    </source>
</evidence>
<dbReference type="Proteomes" id="UP000777440">
    <property type="component" value="Unassembled WGS sequence"/>
</dbReference>
<evidence type="ECO:0000313" key="5">
    <source>
        <dbReference type="EMBL" id="MBW9108314.1"/>
    </source>
</evidence>
<name>A0ABS7HVA0_9MICO</name>
<feature type="transmembrane region" description="Helical" evidence="3">
    <location>
        <begin position="50"/>
        <end position="68"/>
    </location>
</feature>
<keyword evidence="3" id="KW-0472">Membrane</keyword>
<dbReference type="InterPro" id="IPR025645">
    <property type="entry name" value="DUF4349"/>
</dbReference>
<feature type="coiled-coil region" evidence="1">
    <location>
        <begin position="248"/>
        <end position="298"/>
    </location>
</feature>
<proteinExistence type="predicted"/>
<comment type="caution">
    <text evidence="5">The sequence shown here is derived from an EMBL/GenBank/DDBJ whole genome shotgun (WGS) entry which is preliminary data.</text>
</comment>
<evidence type="ECO:0000256" key="2">
    <source>
        <dbReference type="SAM" id="MobiDB-lite"/>
    </source>
</evidence>
<feature type="transmembrane region" description="Helical" evidence="3">
    <location>
        <begin position="340"/>
        <end position="365"/>
    </location>
</feature>
<reference evidence="5 6" key="1">
    <citation type="journal article" date="2021" name="MBio">
        <title>Poor Competitiveness of Bradyrhizobium in Pigeon Pea Root Colonization in Indian Soils.</title>
        <authorList>
            <person name="Chalasani D."/>
            <person name="Basu A."/>
            <person name="Pullabhotla S.V.S.R.N."/>
            <person name="Jorrin B."/>
            <person name="Neal A.L."/>
            <person name="Poole P.S."/>
            <person name="Podile A.R."/>
            <person name="Tkacz A."/>
        </authorList>
    </citation>
    <scope>NUCLEOTIDE SEQUENCE [LARGE SCALE GENOMIC DNA]</scope>
    <source>
        <strain evidence="5 6">HU12</strain>
    </source>
</reference>
<sequence>MNAQPPDSGIPAPLPELSAERIDEIEEALFADIARERTRQAARRTRRGRLWLAGGAAAAVIAVAAVIAPSVGSLVGTSGGAVDESAVAPVAPADSGAGSSTTDSSGADSRESAPLTVAPGAGDTAADADSADRDIITTASATVTADDVDAAVRAVANSAVAHGGYVESMSVGSDGTVYPVSPSEGGIAYDTMPYPYPSPTDGAWVTVRVPADQLQSVIDELDDVGEVTSTNLSRQDVTQQTMDLQARIDAAQASVDRLTQLMAQAQSVADLIAAEAALSERQSTLESYQQQLEMLDDQVAMSTLSVNIVPEVEPVTADPAGFGDGLAAGWNGLVATLNGIVVALGFLLPWLAVAAVAALIVWGIVRLVRGRRQARRDAATPASPTVDADRSSDSSA</sequence>
<feature type="compositionally biased region" description="Low complexity" evidence="2">
    <location>
        <begin position="118"/>
        <end position="128"/>
    </location>
</feature>
<feature type="compositionally biased region" description="Basic and acidic residues" evidence="2">
    <location>
        <begin position="387"/>
        <end position="396"/>
    </location>
</feature>
<feature type="domain" description="DUF4349" evidence="4">
    <location>
        <begin position="133"/>
        <end position="362"/>
    </location>
</feature>
<dbReference type="RefSeq" id="WP_220338490.1">
    <property type="nucleotide sequence ID" value="NZ_JAEUAX010000001.1"/>
</dbReference>
<feature type="region of interest" description="Disordered" evidence="2">
    <location>
        <begin position="90"/>
        <end position="129"/>
    </location>
</feature>
<organism evidence="5 6">
    <name type="scientific">Microbacterium ureisolvens</name>
    <dbReference type="NCBI Taxonomy" id="2781186"/>
    <lineage>
        <taxon>Bacteria</taxon>
        <taxon>Bacillati</taxon>
        <taxon>Actinomycetota</taxon>
        <taxon>Actinomycetes</taxon>
        <taxon>Micrococcales</taxon>
        <taxon>Microbacteriaceae</taxon>
        <taxon>Microbacterium</taxon>
    </lineage>
</organism>
<evidence type="ECO:0000256" key="1">
    <source>
        <dbReference type="SAM" id="Coils"/>
    </source>
</evidence>
<gene>
    <name evidence="5" type="ORF">JNB61_00850</name>
</gene>
<keyword evidence="3" id="KW-0812">Transmembrane</keyword>
<evidence type="ECO:0000313" key="6">
    <source>
        <dbReference type="Proteomes" id="UP000777440"/>
    </source>
</evidence>
<keyword evidence="6" id="KW-1185">Reference proteome</keyword>
<feature type="compositionally biased region" description="Low complexity" evidence="2">
    <location>
        <begin position="93"/>
        <end position="107"/>
    </location>
</feature>